<dbReference type="EMBL" id="JACCKB010000061">
    <property type="protein sequence ID" value="NYZ69119.1"/>
    <property type="molecule type" value="Genomic_DNA"/>
</dbReference>
<dbReference type="Proteomes" id="UP000569732">
    <property type="component" value="Unassembled WGS sequence"/>
</dbReference>
<dbReference type="InterPro" id="IPR025129">
    <property type="entry name" value="DUF4055"/>
</dbReference>
<dbReference type="Pfam" id="PF13264">
    <property type="entry name" value="DUF4055"/>
    <property type="match status" value="1"/>
</dbReference>
<dbReference type="RefSeq" id="WP_180571119.1">
    <property type="nucleotide sequence ID" value="NZ_JACCKB010000061.1"/>
</dbReference>
<feature type="domain" description="DUF4055" evidence="1">
    <location>
        <begin position="251"/>
        <end position="390"/>
    </location>
</feature>
<proteinExistence type="predicted"/>
<organism evidence="2 3">
    <name type="scientific">Spartinivicinus marinus</name>
    <dbReference type="NCBI Taxonomy" id="2994442"/>
    <lineage>
        <taxon>Bacteria</taxon>
        <taxon>Pseudomonadati</taxon>
        <taxon>Pseudomonadota</taxon>
        <taxon>Gammaproteobacteria</taxon>
        <taxon>Oceanospirillales</taxon>
        <taxon>Zooshikellaceae</taxon>
        <taxon>Spartinivicinus</taxon>
    </lineage>
</organism>
<name>A0A853I8F7_9GAMM</name>
<keyword evidence="3" id="KW-1185">Reference proteome</keyword>
<gene>
    <name evidence="2" type="ORF">H0A36_24160</name>
</gene>
<protein>
    <submittedName>
        <fullName evidence="2">DUF4055 domain-containing protein</fullName>
    </submittedName>
</protein>
<evidence type="ECO:0000313" key="3">
    <source>
        <dbReference type="Proteomes" id="UP000569732"/>
    </source>
</evidence>
<dbReference type="AlphaFoldDB" id="A0A853I8F7"/>
<sequence length="466" mass="51909">MPDVTFQHPEYVKAAKKWQVVEDVCAGENVQKYLRALNPSDTSKQNRERNEQYKKGAVYYNATGRTRQGLTGAVFKKVPVLHVPAALRYVEDDIDGTGVSIYQQSQKVLSEVLKKGRYALYVDYPAVSAPASKAQQAAGLIRASAINLSAERVINWRTQKVGASHLLSLVVIKESIAQTTEDGFGIESIEQYRVLRLDGCYRVEVWQQNTRGMWSIAKTYQPLNGKGQPWRFIPFTFIGAENNDTSIDQPPLLDLARLNLAHYQNSADYEDSAFFVGQAQPVISGLTEEWRDWMQQNGIYIGSRSPILLPAGGQFDIKQAQPNTMVKEAMDQKEQQMIALGARLLDKGSAVKTATEAQAENEAEHSVLSLAASNVSEAYTLALSWMANFMNAPADVEYTLNQEFTRSELSPQMLTALIQAWQSGRLPDSDLWAQLKKYGVIDPEKDDEDIKGELETATTGLALDDE</sequence>
<evidence type="ECO:0000313" key="2">
    <source>
        <dbReference type="EMBL" id="NYZ69119.1"/>
    </source>
</evidence>
<reference evidence="2 3" key="1">
    <citation type="submission" date="2020-07" db="EMBL/GenBank/DDBJ databases">
        <title>Endozoicomonas sp. nov., isolated from sediment.</title>
        <authorList>
            <person name="Gu T."/>
        </authorList>
    </citation>
    <scope>NUCLEOTIDE SEQUENCE [LARGE SCALE GENOMIC DNA]</scope>
    <source>
        <strain evidence="2 3">SM1973</strain>
    </source>
</reference>
<evidence type="ECO:0000259" key="1">
    <source>
        <dbReference type="Pfam" id="PF13264"/>
    </source>
</evidence>
<accession>A0A853I8F7</accession>
<comment type="caution">
    <text evidence="2">The sequence shown here is derived from an EMBL/GenBank/DDBJ whole genome shotgun (WGS) entry which is preliminary data.</text>
</comment>